<dbReference type="AlphaFoldDB" id="A0A0A3ID87"/>
<dbReference type="RefSeq" id="WP_036157192.1">
    <property type="nucleotide sequence ID" value="NZ_AVCX01000002.1"/>
</dbReference>
<dbReference type="OrthoDB" id="1453311at2"/>
<protein>
    <recommendedName>
        <fullName evidence="3">PD-(D/E)XK nuclease superfamily protein</fullName>
    </recommendedName>
</protein>
<proteinExistence type="predicted"/>
<dbReference type="STRING" id="1220589.CD32_17990"/>
<dbReference type="eggNOG" id="ENOG502ZCH3">
    <property type="taxonomic scope" value="Bacteria"/>
</dbReference>
<evidence type="ECO:0008006" key="3">
    <source>
        <dbReference type="Google" id="ProtNLM"/>
    </source>
</evidence>
<evidence type="ECO:0000313" key="1">
    <source>
        <dbReference type="EMBL" id="KGR82741.1"/>
    </source>
</evidence>
<dbReference type="InterPro" id="IPR029470">
    <property type="entry name" value="PDDEXK_4"/>
</dbReference>
<keyword evidence="2" id="KW-1185">Reference proteome</keyword>
<reference evidence="1 2" key="1">
    <citation type="submission" date="2014-02" db="EMBL/GenBank/DDBJ databases">
        <title>Draft genome sequence of Lysinibacillus odysseyi NBRC 100172.</title>
        <authorList>
            <person name="Zhang F."/>
            <person name="Wang G."/>
            <person name="Zhang L."/>
        </authorList>
    </citation>
    <scope>NUCLEOTIDE SEQUENCE [LARGE SCALE GENOMIC DNA]</scope>
    <source>
        <strain evidence="1 2">NBRC 100172</strain>
    </source>
</reference>
<dbReference type="Pfam" id="PF14281">
    <property type="entry name" value="PDDEXK_4"/>
    <property type="match status" value="1"/>
</dbReference>
<gene>
    <name evidence="1" type="ORF">CD32_17990</name>
</gene>
<comment type="caution">
    <text evidence="1">The sequence shown here is derived from an EMBL/GenBank/DDBJ whole genome shotgun (WGS) entry which is preliminary data.</text>
</comment>
<sequence length="594" mass="70676">MEIRDLFDLENEIAFQKLNQQVNSFNPLKVLRIEHYEIRHSNILAWLFNPKENHRLNDYFLRKVLEHLLLMDENLDNPQYSAVGSILNQSLMESHVFREVKTHNNRYIDLVIVNQQLQTVFIIENKFYSSESFNQLNDYLAHIQNISPDFTIIPIYLTIDGETPSNEHYFTLSYERIEYILQHLLLLFEGQLNAQAYAFIAHYQEILREKFYPDQEQIVQAFDIYKQHRKTLEYLEEQLPHHHQLHFEAGYEFEFISKYKNTIQYILKHGNNILSYSFEQFIKLQFDGEVLNQAHPTVPNLVPPEWLVSGTLPMKEPNYWLQHGLIIWFSKTNDNRLKVIAEIGPIQHEERLALIQKLEQSGMIFKESSKTEKARYTRIYSKKIDISKWDDADELAQGMLTLYNDEAFLMLREQVAAALRNEHVLPEQRPINLHVSPASNADQVSQIFKKWAGQNQIPENDYRISAKHISFIIPLFNDFKEILGETQIKWWWNNGPFLFWYEYSEHEIYFTLEVGPIEAEKRVPLLEAIQSADIKFRKQGLKPDAKYTRIYIKRMYIESLDEAALMKQFDELYHNEELQRIINTLQDIYTAMLE</sequence>
<name>A0A0A3ID87_9BACI</name>
<organism evidence="1 2">
    <name type="scientific">Lysinibacillus odysseyi 34hs-1 = NBRC 100172</name>
    <dbReference type="NCBI Taxonomy" id="1220589"/>
    <lineage>
        <taxon>Bacteria</taxon>
        <taxon>Bacillati</taxon>
        <taxon>Bacillota</taxon>
        <taxon>Bacilli</taxon>
        <taxon>Bacillales</taxon>
        <taxon>Bacillaceae</taxon>
        <taxon>Lysinibacillus</taxon>
    </lineage>
</organism>
<dbReference type="EMBL" id="JPVP01000059">
    <property type="protein sequence ID" value="KGR82741.1"/>
    <property type="molecule type" value="Genomic_DNA"/>
</dbReference>
<dbReference type="Proteomes" id="UP000030437">
    <property type="component" value="Unassembled WGS sequence"/>
</dbReference>
<evidence type="ECO:0000313" key="2">
    <source>
        <dbReference type="Proteomes" id="UP000030437"/>
    </source>
</evidence>
<accession>A0A0A3ID87</accession>